<evidence type="ECO:0000313" key="2">
    <source>
        <dbReference type="Proteomes" id="UP000821845"/>
    </source>
</evidence>
<sequence length="97" mass="11075">MCVREMTGLDKSPPRERALMCALREDRHDARTAHYDVCPARDKARLVVFVVVVCAERTQTGARKRTQSEEAERIGRSSAPSCSEGDEQAWLRIERRD</sequence>
<name>A0ACB7SAW3_HYAAI</name>
<keyword evidence="2" id="KW-1185">Reference proteome</keyword>
<evidence type="ECO:0000313" key="1">
    <source>
        <dbReference type="EMBL" id="KAH6931227.1"/>
    </source>
</evidence>
<accession>A0ACB7SAW3</accession>
<dbReference type="Proteomes" id="UP000821845">
    <property type="component" value="Chromosome 5"/>
</dbReference>
<reference evidence="1" key="1">
    <citation type="submission" date="2020-05" db="EMBL/GenBank/DDBJ databases">
        <title>Large-scale comparative analyses of tick genomes elucidate their genetic diversity and vector capacities.</title>
        <authorList>
            <person name="Jia N."/>
            <person name="Wang J."/>
            <person name="Shi W."/>
            <person name="Du L."/>
            <person name="Sun Y."/>
            <person name="Zhan W."/>
            <person name="Jiang J."/>
            <person name="Wang Q."/>
            <person name="Zhang B."/>
            <person name="Ji P."/>
            <person name="Sakyi L.B."/>
            <person name="Cui X."/>
            <person name="Yuan T."/>
            <person name="Jiang B."/>
            <person name="Yang W."/>
            <person name="Lam T.T.-Y."/>
            <person name="Chang Q."/>
            <person name="Ding S."/>
            <person name="Wang X."/>
            <person name="Zhu J."/>
            <person name="Ruan X."/>
            <person name="Zhao L."/>
            <person name="Wei J."/>
            <person name="Que T."/>
            <person name="Du C."/>
            <person name="Cheng J."/>
            <person name="Dai P."/>
            <person name="Han X."/>
            <person name="Huang E."/>
            <person name="Gao Y."/>
            <person name="Liu J."/>
            <person name="Shao H."/>
            <person name="Ye R."/>
            <person name="Li L."/>
            <person name="Wei W."/>
            <person name="Wang X."/>
            <person name="Wang C."/>
            <person name="Yang T."/>
            <person name="Huo Q."/>
            <person name="Li W."/>
            <person name="Guo W."/>
            <person name="Chen H."/>
            <person name="Zhou L."/>
            <person name="Ni X."/>
            <person name="Tian J."/>
            <person name="Zhou Y."/>
            <person name="Sheng Y."/>
            <person name="Liu T."/>
            <person name="Pan Y."/>
            <person name="Xia L."/>
            <person name="Li J."/>
            <person name="Zhao F."/>
            <person name="Cao W."/>
        </authorList>
    </citation>
    <scope>NUCLEOTIDE SEQUENCE</scope>
    <source>
        <strain evidence="1">Hyas-2018</strain>
    </source>
</reference>
<gene>
    <name evidence="1" type="ORF">HPB50_022961</name>
</gene>
<dbReference type="EMBL" id="CM023485">
    <property type="protein sequence ID" value="KAH6931227.1"/>
    <property type="molecule type" value="Genomic_DNA"/>
</dbReference>
<proteinExistence type="predicted"/>
<comment type="caution">
    <text evidence="1">The sequence shown here is derived from an EMBL/GenBank/DDBJ whole genome shotgun (WGS) entry which is preliminary data.</text>
</comment>
<organism evidence="1 2">
    <name type="scientific">Hyalomma asiaticum</name>
    <name type="common">Tick</name>
    <dbReference type="NCBI Taxonomy" id="266040"/>
    <lineage>
        <taxon>Eukaryota</taxon>
        <taxon>Metazoa</taxon>
        <taxon>Ecdysozoa</taxon>
        <taxon>Arthropoda</taxon>
        <taxon>Chelicerata</taxon>
        <taxon>Arachnida</taxon>
        <taxon>Acari</taxon>
        <taxon>Parasitiformes</taxon>
        <taxon>Ixodida</taxon>
        <taxon>Ixodoidea</taxon>
        <taxon>Ixodidae</taxon>
        <taxon>Hyalomminae</taxon>
        <taxon>Hyalomma</taxon>
    </lineage>
</organism>
<protein>
    <submittedName>
        <fullName evidence="1">Uncharacterized protein</fullName>
    </submittedName>
</protein>